<feature type="transmembrane region" description="Helical" evidence="10">
    <location>
        <begin position="495"/>
        <end position="516"/>
    </location>
</feature>
<dbReference type="InterPro" id="IPR005821">
    <property type="entry name" value="Ion_trans_dom"/>
</dbReference>
<keyword evidence="13" id="KW-1185">Reference proteome</keyword>
<comment type="caution">
    <text evidence="12">The sequence shown here is derived from an EMBL/GenBank/DDBJ whole genome shotgun (WGS) entry which is preliminary data.</text>
</comment>
<keyword evidence="7" id="KW-0406">Ion transport</keyword>
<keyword evidence="6" id="KW-0040">ANK repeat</keyword>
<name>A0A6A4VQS9_AMPAM</name>
<dbReference type="PRINTS" id="PR01097">
    <property type="entry name" value="TRNSRECEPTRP"/>
</dbReference>
<evidence type="ECO:0000256" key="8">
    <source>
        <dbReference type="ARBA" id="ARBA00023136"/>
    </source>
</evidence>
<keyword evidence="4" id="KW-0677">Repeat</keyword>
<dbReference type="InterPro" id="IPR002110">
    <property type="entry name" value="Ankyrin_rpt"/>
</dbReference>
<sequence length="805" mass="90172">MMSSDTCSDSESDEKIELRLRLSRSGPLNSGASLDSLVAGRQTPGYHPSALLPALTDQQRTFLALVEDGDTDAVQHFLASAPGLDINCAAFSGVTALHTAVERGDTAMVALLARRPELRVADCVLHAVAGGDTELTQLLLERLPAGREARGYLDSAAFTPDITPLLLAAHNDDYEMVQLLMARGHRLQPPHPPHCLCAAVCFSKLDGEDLAHSLKRLHTYRAMAAPAYICHTAADPVLTCFTLSEELRECAASEAEFRTEYTELSSQVRQFAVRLLDYCRTTEEVELVVTQRAGCYEGSRPFKYPRILMAADLGQKEFVAHPKIQQVFTNQWLGRRQRWRQYSLCKKSAIFMFQLLLLPVTSLFFILAPRSKLNTYWDSPINKWLNWMASYVIFLLLIIISEILDEINQVRGPPDSPLKYVLILWVVSITYSHARQCWRKGFQRFFASSWHWYDTITLCFFYLAFVCWAVSAYDVRHYDNVHLERKFWHQYDPTLVGESFSAVANILAFIKLLYVFQLSATLGPLQISLGKMISDVGQFLVLFAAVVVSFSSGMNRLFDYYKGMVRKLGNGDEAVQMHSFVNLRSAFRTLFWTLFGLYDLESVTVVIENLPGGSAALPVINCHGFTEAIGYILFAAFHVLCGMIIMNMLIAVMTCTFHEVHASADTEWKFARTHVWITFILEPAMPPPFNLIPSVVSVWRCFSWLGHAMLRTAGHTARCDSRRCCYQEEELAPADTAAQYRLLVAALAQRYFRDRAEQGAGEPATVAEVGGILADVQALKAEVRDQAWGRARSPAERAAAASVAS</sequence>
<feature type="transmembrane region" description="Helical" evidence="10">
    <location>
        <begin position="417"/>
        <end position="435"/>
    </location>
</feature>
<dbReference type="AlphaFoldDB" id="A0A6A4VQS9"/>
<evidence type="ECO:0000256" key="2">
    <source>
        <dbReference type="ARBA" id="ARBA00022448"/>
    </source>
</evidence>
<evidence type="ECO:0000256" key="6">
    <source>
        <dbReference type="ARBA" id="ARBA00023043"/>
    </source>
</evidence>
<keyword evidence="3 10" id="KW-0812">Transmembrane</keyword>
<evidence type="ECO:0000259" key="11">
    <source>
        <dbReference type="SMART" id="SM01420"/>
    </source>
</evidence>
<feature type="transmembrane region" description="Helical" evidence="10">
    <location>
        <begin position="631"/>
        <end position="653"/>
    </location>
</feature>
<evidence type="ECO:0000256" key="1">
    <source>
        <dbReference type="ARBA" id="ARBA00004141"/>
    </source>
</evidence>
<dbReference type="Pfam" id="PF00023">
    <property type="entry name" value="Ank"/>
    <property type="match status" value="1"/>
</dbReference>
<proteinExistence type="predicted"/>
<feature type="transmembrane region" description="Helical" evidence="10">
    <location>
        <begin position="455"/>
        <end position="475"/>
    </location>
</feature>
<dbReference type="SMART" id="SM01420">
    <property type="entry name" value="TRP_2"/>
    <property type="match status" value="1"/>
</dbReference>
<feature type="domain" description="Transient receptor ion channel" evidence="11">
    <location>
        <begin position="195"/>
        <end position="258"/>
    </location>
</feature>
<evidence type="ECO:0000313" key="12">
    <source>
        <dbReference type="EMBL" id="KAF0292488.1"/>
    </source>
</evidence>
<keyword evidence="2" id="KW-0813">Transport</keyword>
<evidence type="ECO:0000256" key="4">
    <source>
        <dbReference type="ARBA" id="ARBA00022737"/>
    </source>
</evidence>
<organism evidence="12 13">
    <name type="scientific">Amphibalanus amphitrite</name>
    <name type="common">Striped barnacle</name>
    <name type="synonym">Balanus amphitrite</name>
    <dbReference type="NCBI Taxonomy" id="1232801"/>
    <lineage>
        <taxon>Eukaryota</taxon>
        <taxon>Metazoa</taxon>
        <taxon>Ecdysozoa</taxon>
        <taxon>Arthropoda</taxon>
        <taxon>Crustacea</taxon>
        <taxon>Multicrustacea</taxon>
        <taxon>Cirripedia</taxon>
        <taxon>Thoracica</taxon>
        <taxon>Thoracicalcarea</taxon>
        <taxon>Balanomorpha</taxon>
        <taxon>Balanoidea</taxon>
        <taxon>Balanidae</taxon>
        <taxon>Amphibalaninae</taxon>
        <taxon>Amphibalanus</taxon>
    </lineage>
</organism>
<keyword evidence="5 10" id="KW-1133">Transmembrane helix</keyword>
<dbReference type="InterPro" id="IPR036770">
    <property type="entry name" value="Ankyrin_rpt-contain_sf"/>
</dbReference>
<keyword evidence="9" id="KW-0407">Ion channel</keyword>
<dbReference type="GO" id="GO:0034703">
    <property type="term" value="C:cation channel complex"/>
    <property type="evidence" value="ECO:0007669"/>
    <property type="project" value="TreeGrafter"/>
</dbReference>
<evidence type="ECO:0000256" key="9">
    <source>
        <dbReference type="ARBA" id="ARBA00023303"/>
    </source>
</evidence>
<comment type="subcellular location">
    <subcellularLocation>
        <location evidence="1">Membrane</location>
        <topology evidence="1">Multi-pass membrane protein</topology>
    </subcellularLocation>
</comment>
<dbReference type="SUPFAM" id="SSF48403">
    <property type="entry name" value="Ankyrin repeat"/>
    <property type="match status" value="1"/>
</dbReference>
<keyword evidence="12" id="KW-0675">Receptor</keyword>
<feature type="transmembrane region" description="Helical" evidence="10">
    <location>
        <begin position="536"/>
        <end position="558"/>
    </location>
</feature>
<gene>
    <name evidence="12" type="primary">Trpc5</name>
    <name evidence="12" type="ORF">FJT64_001000</name>
</gene>
<feature type="transmembrane region" description="Helical" evidence="10">
    <location>
        <begin position="348"/>
        <end position="368"/>
    </location>
</feature>
<dbReference type="GO" id="GO:0015279">
    <property type="term" value="F:store-operated calcium channel activity"/>
    <property type="evidence" value="ECO:0007669"/>
    <property type="project" value="TreeGrafter"/>
</dbReference>
<accession>A0A6A4VQS9</accession>
<dbReference type="InterPro" id="IPR002153">
    <property type="entry name" value="TRPC_channel"/>
</dbReference>
<dbReference type="GO" id="GO:0005886">
    <property type="term" value="C:plasma membrane"/>
    <property type="evidence" value="ECO:0007669"/>
    <property type="project" value="TreeGrafter"/>
</dbReference>
<dbReference type="Proteomes" id="UP000440578">
    <property type="component" value="Unassembled WGS sequence"/>
</dbReference>
<dbReference type="GO" id="GO:0070679">
    <property type="term" value="F:inositol 1,4,5 trisphosphate binding"/>
    <property type="evidence" value="ECO:0007669"/>
    <property type="project" value="TreeGrafter"/>
</dbReference>
<evidence type="ECO:0000256" key="10">
    <source>
        <dbReference type="SAM" id="Phobius"/>
    </source>
</evidence>
<reference evidence="12 13" key="1">
    <citation type="submission" date="2019-07" db="EMBL/GenBank/DDBJ databases">
        <title>Draft genome assembly of a fouling barnacle, Amphibalanus amphitrite (Darwin, 1854): The first reference genome for Thecostraca.</title>
        <authorList>
            <person name="Kim W."/>
        </authorList>
    </citation>
    <scope>NUCLEOTIDE SEQUENCE [LARGE SCALE GENOMIC DNA]</scope>
    <source>
        <strain evidence="12">SNU_AA5</strain>
        <tissue evidence="12">Soma without cirri and trophi</tissue>
    </source>
</reference>
<evidence type="ECO:0000256" key="5">
    <source>
        <dbReference type="ARBA" id="ARBA00022989"/>
    </source>
</evidence>
<dbReference type="Pfam" id="PF00520">
    <property type="entry name" value="Ion_trans"/>
    <property type="match status" value="1"/>
</dbReference>
<dbReference type="Pfam" id="PF08344">
    <property type="entry name" value="TRP_2"/>
    <property type="match status" value="1"/>
</dbReference>
<evidence type="ECO:0000256" key="3">
    <source>
        <dbReference type="ARBA" id="ARBA00022692"/>
    </source>
</evidence>
<dbReference type="Gene3D" id="1.10.287.70">
    <property type="match status" value="1"/>
</dbReference>
<keyword evidence="8 10" id="KW-0472">Membrane</keyword>
<evidence type="ECO:0000313" key="13">
    <source>
        <dbReference type="Proteomes" id="UP000440578"/>
    </source>
</evidence>
<dbReference type="Gene3D" id="1.25.40.20">
    <property type="entry name" value="Ankyrin repeat-containing domain"/>
    <property type="match status" value="1"/>
</dbReference>
<dbReference type="EMBL" id="VIIS01001809">
    <property type="protein sequence ID" value="KAF0292488.1"/>
    <property type="molecule type" value="Genomic_DNA"/>
</dbReference>
<feature type="transmembrane region" description="Helical" evidence="10">
    <location>
        <begin position="388"/>
        <end position="405"/>
    </location>
</feature>
<dbReference type="OrthoDB" id="2373987at2759"/>
<dbReference type="GO" id="GO:0051480">
    <property type="term" value="P:regulation of cytosolic calcium ion concentration"/>
    <property type="evidence" value="ECO:0007669"/>
    <property type="project" value="TreeGrafter"/>
</dbReference>
<dbReference type="PANTHER" id="PTHR10117">
    <property type="entry name" value="TRANSIENT RECEPTOR POTENTIAL CHANNEL"/>
    <property type="match status" value="1"/>
</dbReference>
<evidence type="ECO:0000256" key="7">
    <source>
        <dbReference type="ARBA" id="ARBA00023065"/>
    </source>
</evidence>
<dbReference type="PANTHER" id="PTHR10117:SF54">
    <property type="entry name" value="TRANSIENT RECEPTOR POTENTIAL-GAMMA PROTEIN"/>
    <property type="match status" value="1"/>
</dbReference>
<protein>
    <submittedName>
        <fullName evidence="12">Short transient receptor potential channel 5</fullName>
    </submittedName>
</protein>
<dbReference type="InterPro" id="IPR013555">
    <property type="entry name" value="TRP_dom"/>
</dbReference>